<dbReference type="Proteomes" id="UP000299102">
    <property type="component" value="Unassembled WGS sequence"/>
</dbReference>
<comment type="caution">
    <text evidence="1">The sequence shown here is derived from an EMBL/GenBank/DDBJ whole genome shotgun (WGS) entry which is preliminary data.</text>
</comment>
<evidence type="ECO:0000313" key="2">
    <source>
        <dbReference type="Proteomes" id="UP000299102"/>
    </source>
</evidence>
<sequence>MDGRSALCYRMTLSPQAPPLLLSSLPAAYPPTSSECRGHCTFEIIVRCIKNDYFVRIREGDRDKAGRVFCKSLITPPLSAAAGVMHRRRARHAAPDPVLFHRRIAVLFS</sequence>
<organism evidence="1 2">
    <name type="scientific">Eumeta variegata</name>
    <name type="common">Bagworm moth</name>
    <name type="synonym">Eumeta japonica</name>
    <dbReference type="NCBI Taxonomy" id="151549"/>
    <lineage>
        <taxon>Eukaryota</taxon>
        <taxon>Metazoa</taxon>
        <taxon>Ecdysozoa</taxon>
        <taxon>Arthropoda</taxon>
        <taxon>Hexapoda</taxon>
        <taxon>Insecta</taxon>
        <taxon>Pterygota</taxon>
        <taxon>Neoptera</taxon>
        <taxon>Endopterygota</taxon>
        <taxon>Lepidoptera</taxon>
        <taxon>Glossata</taxon>
        <taxon>Ditrysia</taxon>
        <taxon>Tineoidea</taxon>
        <taxon>Psychidae</taxon>
        <taxon>Oiketicinae</taxon>
        <taxon>Eumeta</taxon>
    </lineage>
</organism>
<dbReference type="EMBL" id="BGZK01000221">
    <property type="protein sequence ID" value="GBP29538.1"/>
    <property type="molecule type" value="Genomic_DNA"/>
</dbReference>
<keyword evidence="2" id="KW-1185">Reference proteome</keyword>
<protein>
    <submittedName>
        <fullName evidence="1">Uncharacterized protein</fullName>
    </submittedName>
</protein>
<accession>A0A4C1USX1</accession>
<gene>
    <name evidence="1" type="ORF">EVAR_93335_1</name>
</gene>
<dbReference type="AlphaFoldDB" id="A0A4C1USX1"/>
<proteinExistence type="predicted"/>
<reference evidence="1 2" key="1">
    <citation type="journal article" date="2019" name="Commun. Biol.">
        <title>The bagworm genome reveals a unique fibroin gene that provides high tensile strength.</title>
        <authorList>
            <person name="Kono N."/>
            <person name="Nakamura H."/>
            <person name="Ohtoshi R."/>
            <person name="Tomita M."/>
            <person name="Numata K."/>
            <person name="Arakawa K."/>
        </authorList>
    </citation>
    <scope>NUCLEOTIDE SEQUENCE [LARGE SCALE GENOMIC DNA]</scope>
</reference>
<evidence type="ECO:0000313" key="1">
    <source>
        <dbReference type="EMBL" id="GBP29538.1"/>
    </source>
</evidence>
<name>A0A4C1USX1_EUMVA</name>